<proteinExistence type="predicted"/>
<dbReference type="SUPFAM" id="SSF53649">
    <property type="entry name" value="Alkaline phosphatase-like"/>
    <property type="match status" value="1"/>
</dbReference>
<dbReference type="EMBL" id="JACSQY010000003">
    <property type="protein sequence ID" value="MBD7908045.1"/>
    <property type="molecule type" value="Genomic_DNA"/>
</dbReference>
<dbReference type="InterPro" id="IPR017850">
    <property type="entry name" value="Alkaline_phosphatase_core_sf"/>
</dbReference>
<dbReference type="Proteomes" id="UP000659496">
    <property type="component" value="Unassembled WGS sequence"/>
</dbReference>
<evidence type="ECO:0000313" key="2">
    <source>
        <dbReference type="Proteomes" id="UP000659496"/>
    </source>
</evidence>
<organism evidence="1 2">
    <name type="scientific">Sporosarcina gallistercoris</name>
    <dbReference type="NCBI Taxonomy" id="2762245"/>
    <lineage>
        <taxon>Bacteria</taxon>
        <taxon>Bacillati</taxon>
        <taxon>Bacillota</taxon>
        <taxon>Bacilli</taxon>
        <taxon>Bacillales</taxon>
        <taxon>Caryophanaceae</taxon>
        <taxon>Sporosarcina</taxon>
    </lineage>
</organism>
<gene>
    <name evidence="1" type="ORF">H9659_06880</name>
</gene>
<accession>A0ABR8PIP6</accession>
<dbReference type="PANTHER" id="PTHR10151:SF120">
    <property type="entry name" value="BIS(5'-ADENOSYL)-TRIPHOSPHATASE"/>
    <property type="match status" value="1"/>
</dbReference>
<dbReference type="PANTHER" id="PTHR10151">
    <property type="entry name" value="ECTONUCLEOTIDE PYROPHOSPHATASE/PHOSPHODIESTERASE"/>
    <property type="match status" value="1"/>
</dbReference>
<dbReference type="Gene3D" id="3.40.720.10">
    <property type="entry name" value="Alkaline Phosphatase, subunit A"/>
    <property type="match status" value="2"/>
</dbReference>
<evidence type="ECO:0000313" key="1">
    <source>
        <dbReference type="EMBL" id="MBD7908045.1"/>
    </source>
</evidence>
<comment type="caution">
    <text evidence="1">The sequence shown here is derived from an EMBL/GenBank/DDBJ whole genome shotgun (WGS) entry which is preliminary data.</text>
</comment>
<sequence length="601" mass="66599">MDAQRYMNNGIMPNLQEFQHGSAYATDFVTVMPSLTAPSHAAMATGAGPAATGIVSNEFHNQGRKLKDDQSGFSQTLGVTPIWNEAKNQGKVTATVAFPDSNPENASAATYAVYSGGTLAESALHDLEFSSIKDDRVRQLVSKSIEVEEAVVTLDIEDYPTQQLFVLRTVEKEPKLYISADPNKIGEEISVDDWNAVVLDIPYFDSSGLYIMLKGDISKKDGLQLFQGTVMGGIYRGPEGFAEKIESEFGFYPAADELGAFTAGTITRKEYEQAGERFAEWVTDVSLYIKDTYRPDLLFYYYPTVDTELHEFLLRDTAQPGYDLAAVQEKEMYVSWAFAQVDQMIGRIKDNQKPDDHLLLISDHGLEPVHTRLSPNEELEKAGLLVKDKDGTIDSSKTKAYAEASGTIAHVYVNLKGREKEGIVDPSEFAEVKQEIVSAFANRSVFSPLYRDPRKAANLVYQWLSEKNDTAYKGVTYPKVTMFSSDKEEVTPYEVIWTDKDDEYASINNGNSGDVFLSAAPGFLMGKDANIAAEPTLEMGSHGGNPERPRLRPILFASGPRISPGELNYRITMTDIAPSLYELLDLQAPDFVEGQPIWKTN</sequence>
<reference evidence="1 2" key="1">
    <citation type="submission" date="2020-08" db="EMBL/GenBank/DDBJ databases">
        <title>A Genomic Blueprint of the Chicken Gut Microbiome.</title>
        <authorList>
            <person name="Gilroy R."/>
            <person name="Ravi A."/>
            <person name="Getino M."/>
            <person name="Pursley I."/>
            <person name="Horton D.L."/>
            <person name="Alikhan N.-F."/>
            <person name="Baker D."/>
            <person name="Gharbi K."/>
            <person name="Hall N."/>
            <person name="Watson M."/>
            <person name="Adriaenssens E.M."/>
            <person name="Foster-Nyarko E."/>
            <person name="Jarju S."/>
            <person name="Secka A."/>
            <person name="Antonio M."/>
            <person name="Oren A."/>
            <person name="Chaudhuri R."/>
            <person name="La Ragione R.M."/>
            <person name="Hildebrand F."/>
            <person name="Pallen M.J."/>
        </authorList>
    </citation>
    <scope>NUCLEOTIDE SEQUENCE [LARGE SCALE GENOMIC DNA]</scope>
    <source>
        <strain evidence="1 2">Sa3CUA8</strain>
    </source>
</reference>
<keyword evidence="2" id="KW-1185">Reference proteome</keyword>
<dbReference type="Pfam" id="PF01663">
    <property type="entry name" value="Phosphodiest"/>
    <property type="match status" value="1"/>
</dbReference>
<protein>
    <submittedName>
        <fullName evidence="1">Alkaline phosphatase family protein</fullName>
    </submittedName>
</protein>
<name>A0ABR8PIP6_9BACL</name>
<dbReference type="InterPro" id="IPR002591">
    <property type="entry name" value="Phosphodiest/P_Trfase"/>
</dbReference>